<keyword evidence="2" id="KW-0815">Transposition</keyword>
<name>A0A841KS68_9FIRM</name>
<evidence type="ECO:0008006" key="9">
    <source>
        <dbReference type="Google" id="ProtNLM"/>
    </source>
</evidence>
<dbReference type="NCBIfam" id="NF033592">
    <property type="entry name" value="transpos_IS4_1"/>
    <property type="match status" value="1"/>
</dbReference>
<feature type="domain" description="Transposase IS4-like" evidence="5">
    <location>
        <begin position="121"/>
        <end position="326"/>
    </location>
</feature>
<dbReference type="InterPro" id="IPR002559">
    <property type="entry name" value="Transposase_11"/>
</dbReference>
<evidence type="ECO:0000259" key="6">
    <source>
        <dbReference type="Pfam" id="PF14294"/>
    </source>
</evidence>
<evidence type="ECO:0000256" key="1">
    <source>
        <dbReference type="ARBA" id="ARBA00010075"/>
    </source>
</evidence>
<evidence type="ECO:0000313" key="7">
    <source>
        <dbReference type="EMBL" id="MBB6216243.1"/>
    </source>
</evidence>
<dbReference type="Pfam" id="PF01609">
    <property type="entry name" value="DDE_Tnp_1"/>
    <property type="match status" value="1"/>
</dbReference>
<evidence type="ECO:0000256" key="2">
    <source>
        <dbReference type="ARBA" id="ARBA00022578"/>
    </source>
</evidence>
<accession>A0A841KS68</accession>
<dbReference type="PANTHER" id="PTHR33258:SF1">
    <property type="entry name" value="TRANSPOSASE INSL FOR INSERTION SEQUENCE ELEMENT IS186A-RELATED"/>
    <property type="match status" value="1"/>
</dbReference>
<comment type="caution">
    <text evidence="7">The sequence shown here is derived from an EMBL/GenBank/DDBJ whole genome shotgun (WGS) entry which is preliminary data.</text>
</comment>
<feature type="domain" description="DUF4372" evidence="6">
    <location>
        <begin position="6"/>
        <end position="62"/>
    </location>
</feature>
<dbReference type="EMBL" id="JACHEN010000013">
    <property type="protein sequence ID" value="MBB6216243.1"/>
    <property type="molecule type" value="Genomic_DNA"/>
</dbReference>
<dbReference type="AlphaFoldDB" id="A0A841KS68"/>
<evidence type="ECO:0000256" key="4">
    <source>
        <dbReference type="ARBA" id="ARBA00023172"/>
    </source>
</evidence>
<dbReference type="Proteomes" id="UP000579281">
    <property type="component" value="Unassembled WGS sequence"/>
</dbReference>
<dbReference type="GO" id="GO:0003677">
    <property type="term" value="F:DNA binding"/>
    <property type="evidence" value="ECO:0007669"/>
    <property type="project" value="UniProtKB-KW"/>
</dbReference>
<dbReference type="SUPFAM" id="SSF53098">
    <property type="entry name" value="Ribonuclease H-like"/>
    <property type="match status" value="1"/>
</dbReference>
<evidence type="ECO:0000259" key="5">
    <source>
        <dbReference type="Pfam" id="PF01609"/>
    </source>
</evidence>
<keyword evidence="3" id="KW-0238">DNA-binding</keyword>
<comment type="similarity">
    <text evidence="1">Belongs to the transposase 11 family.</text>
</comment>
<dbReference type="GO" id="GO:0004803">
    <property type="term" value="F:transposase activity"/>
    <property type="evidence" value="ECO:0007669"/>
    <property type="project" value="InterPro"/>
</dbReference>
<dbReference type="InterPro" id="IPR025399">
    <property type="entry name" value="DUF4372"/>
</dbReference>
<dbReference type="Gene3D" id="3.90.350.10">
    <property type="entry name" value="Transposase Inhibitor Protein From Tn5, Chain A, domain 1"/>
    <property type="match status" value="1"/>
</dbReference>
<keyword evidence="8" id="KW-1185">Reference proteome</keyword>
<gene>
    <name evidence="7" type="ORF">HNQ80_002342</name>
</gene>
<protein>
    <recommendedName>
        <fullName evidence="9">IS4 family transposase</fullName>
    </recommendedName>
</protein>
<evidence type="ECO:0000256" key="3">
    <source>
        <dbReference type="ARBA" id="ARBA00023125"/>
    </source>
</evidence>
<dbReference type="InterPro" id="IPR012337">
    <property type="entry name" value="RNaseH-like_sf"/>
</dbReference>
<dbReference type="InterPro" id="IPR047952">
    <property type="entry name" value="Transpos_IS4"/>
</dbReference>
<dbReference type="PANTHER" id="PTHR33258">
    <property type="entry name" value="TRANSPOSASE INSL FOR INSERTION SEQUENCE ELEMENT IS186A-RELATED"/>
    <property type="match status" value="1"/>
</dbReference>
<evidence type="ECO:0000313" key="8">
    <source>
        <dbReference type="Proteomes" id="UP000579281"/>
    </source>
</evidence>
<keyword evidence="4" id="KW-0233">DNA recombination</keyword>
<dbReference type="GO" id="GO:0006313">
    <property type="term" value="P:DNA transposition"/>
    <property type="evidence" value="ECO:0007669"/>
    <property type="project" value="InterPro"/>
</dbReference>
<organism evidence="7 8">
    <name type="scientific">Anaerosolibacter carboniphilus</name>
    <dbReference type="NCBI Taxonomy" id="1417629"/>
    <lineage>
        <taxon>Bacteria</taxon>
        <taxon>Bacillati</taxon>
        <taxon>Bacillota</taxon>
        <taxon>Clostridia</taxon>
        <taxon>Peptostreptococcales</taxon>
        <taxon>Thermotaleaceae</taxon>
        <taxon>Anaerosolibacter</taxon>
    </lineage>
</organism>
<sequence>MTQLNNKTVLRKITQVFSGSFFSSLVNKYHGDYRTQHFYTHSHAIALIYQQLSSTEGLRLLTCKAKHSPKIRELMNVPSFSQLSRKNGSRPYQIFEDMYYHLVGVAKTKLGLKIWNQRFNNIKIIDGTIIQIAASLAPKLEYKNDKAGMKITTLYDLNKSIPEKVNITPAKTNDRKCLEGLFDNPEALYLFDRGYFNYKLYDQLTREGRRFITRQINNAHTQVIEEYETYNENLKDRRIWLGKKDKRAKNHYREVTIFDEKNGEVRMITNDFSTPAEQIVELYKLRWNIEVFFKWIKQNLRIKKWLGHNENAIKIQIYSALIAYLLLSLFHLELNPKLSITSLRGILQMNLLEHEDTITILSG</sequence>
<reference evidence="7 8" key="1">
    <citation type="submission" date="2020-08" db="EMBL/GenBank/DDBJ databases">
        <title>Genomic Encyclopedia of Type Strains, Phase IV (KMG-IV): sequencing the most valuable type-strain genomes for metagenomic binning, comparative biology and taxonomic classification.</title>
        <authorList>
            <person name="Goeker M."/>
        </authorList>
    </citation>
    <scope>NUCLEOTIDE SEQUENCE [LARGE SCALE GENOMIC DNA]</scope>
    <source>
        <strain evidence="7 8">DSM 103526</strain>
    </source>
</reference>
<proteinExistence type="inferred from homology"/>
<dbReference type="Pfam" id="PF14294">
    <property type="entry name" value="DUF4372"/>
    <property type="match status" value="1"/>
</dbReference>